<dbReference type="SUPFAM" id="SSF53474">
    <property type="entry name" value="alpha/beta-Hydrolases"/>
    <property type="match status" value="1"/>
</dbReference>
<dbReference type="GO" id="GO:0016787">
    <property type="term" value="F:hydrolase activity"/>
    <property type="evidence" value="ECO:0007669"/>
    <property type="project" value="UniProtKB-KW"/>
</dbReference>
<protein>
    <submittedName>
        <fullName evidence="2">Alpha/beta hydrolase family protein</fullName>
    </submittedName>
</protein>
<proteinExistence type="predicted"/>
<accession>A0ABX8U1S0</accession>
<reference evidence="2 3" key="1">
    <citation type="journal article" date="2021" name="ACS Chem. Biol.">
        <title>Genomic-Led Discovery of a Novel Glycopeptide Antibiotic by Nonomuraea coxensis DSM 45129.</title>
        <authorList>
            <person name="Yushchuk O."/>
            <person name="Vior N.M."/>
            <person name="Andreo-Vidal A."/>
            <person name="Berini F."/>
            <person name="Ruckert C."/>
            <person name="Busche T."/>
            <person name="Binda E."/>
            <person name="Kalinowski J."/>
            <person name="Truman A.W."/>
            <person name="Marinelli F."/>
        </authorList>
    </citation>
    <scope>NUCLEOTIDE SEQUENCE [LARGE SCALE GENOMIC DNA]</scope>
    <source>
        <strain evidence="2 3">DSM 45129</strain>
    </source>
</reference>
<keyword evidence="3" id="KW-1185">Reference proteome</keyword>
<dbReference type="Gene3D" id="3.40.50.1820">
    <property type="entry name" value="alpha/beta hydrolase"/>
    <property type="match status" value="1"/>
</dbReference>
<keyword evidence="1" id="KW-0812">Transmembrane</keyword>
<evidence type="ECO:0000256" key="1">
    <source>
        <dbReference type="SAM" id="Phobius"/>
    </source>
</evidence>
<keyword evidence="1" id="KW-1133">Transmembrane helix</keyword>
<sequence>MAEDASRGMTFLSLIRRHRVLLGGVGGTLAVIIGIYGDEARTALDWLWASMGQVSEALPVLAVVGLCWATWYVRGVVERNRRQDRRVTAQSFDIRPADFEDDLPGDQTVIGRELRYLERVTRSNTLVVLLPGLGLDANDFRPYMNIAHEHTAALTLFGFNAEEAKDERYRPVGLKTHVELVNGALNHFRRKYPQKKLVLVGFSTGADMIIRLGEFWQTHPARNPRTYAMVLLDPNINHSSMVVSGAFATMNPSAPFTELIEIARIPKNITEFQNMSEYLHKISKKNLAHIQRHAEDWWDYWEGEEKCDRFLRRIGTLHAMCPKSKVVFSANYDQHFNEIVAGARRQSMGEMFDLLREDHFQLLNERLIAKEVAALVTSPSLS</sequence>
<dbReference type="InterPro" id="IPR029058">
    <property type="entry name" value="AB_hydrolase_fold"/>
</dbReference>
<feature type="transmembrane region" description="Helical" evidence="1">
    <location>
        <begin position="57"/>
        <end position="77"/>
    </location>
</feature>
<keyword evidence="1" id="KW-0472">Membrane</keyword>
<gene>
    <name evidence="2" type="ORF">Nocox_20355</name>
</gene>
<evidence type="ECO:0000313" key="2">
    <source>
        <dbReference type="EMBL" id="QYC41680.1"/>
    </source>
</evidence>
<organism evidence="2 3">
    <name type="scientific">Nonomuraea coxensis DSM 45129</name>
    <dbReference type="NCBI Taxonomy" id="1122611"/>
    <lineage>
        <taxon>Bacteria</taxon>
        <taxon>Bacillati</taxon>
        <taxon>Actinomycetota</taxon>
        <taxon>Actinomycetes</taxon>
        <taxon>Streptosporangiales</taxon>
        <taxon>Streptosporangiaceae</taxon>
        <taxon>Nonomuraea</taxon>
    </lineage>
</organism>
<name>A0ABX8U1S0_9ACTN</name>
<dbReference type="EMBL" id="CP068985">
    <property type="protein sequence ID" value="QYC41680.1"/>
    <property type="molecule type" value="Genomic_DNA"/>
</dbReference>
<evidence type="ECO:0000313" key="3">
    <source>
        <dbReference type="Proteomes" id="UP000824681"/>
    </source>
</evidence>
<feature type="transmembrane region" description="Helical" evidence="1">
    <location>
        <begin position="20"/>
        <end position="37"/>
    </location>
</feature>
<dbReference type="Proteomes" id="UP000824681">
    <property type="component" value="Chromosome"/>
</dbReference>
<keyword evidence="2" id="KW-0378">Hydrolase</keyword>